<sequence>TEDLLWYQRGRHPAALGPYALLAPEEATPVAKHVRRFLHSLEIPLFLKEVNCVYHLYQTSIGAAYKWG</sequence>
<name>A0ABN9C4J8_9NEOB</name>
<dbReference type="Proteomes" id="UP001162483">
    <property type="component" value="Unassembled WGS sequence"/>
</dbReference>
<comment type="caution">
    <text evidence="1">The sequence shown here is derived from an EMBL/GenBank/DDBJ whole genome shotgun (WGS) entry which is preliminary data.</text>
</comment>
<evidence type="ECO:0000313" key="2">
    <source>
        <dbReference type="Proteomes" id="UP001162483"/>
    </source>
</evidence>
<reference evidence="1" key="1">
    <citation type="submission" date="2023-05" db="EMBL/GenBank/DDBJ databases">
        <authorList>
            <person name="Stuckert A."/>
        </authorList>
    </citation>
    <scope>NUCLEOTIDE SEQUENCE</scope>
</reference>
<proteinExistence type="predicted"/>
<feature type="non-terminal residue" evidence="1">
    <location>
        <position position="1"/>
    </location>
</feature>
<gene>
    <name evidence="1" type="ORF">SPARVUS_LOCUS4178803</name>
</gene>
<organism evidence="1 2">
    <name type="scientific">Staurois parvus</name>
    <dbReference type="NCBI Taxonomy" id="386267"/>
    <lineage>
        <taxon>Eukaryota</taxon>
        <taxon>Metazoa</taxon>
        <taxon>Chordata</taxon>
        <taxon>Craniata</taxon>
        <taxon>Vertebrata</taxon>
        <taxon>Euteleostomi</taxon>
        <taxon>Amphibia</taxon>
        <taxon>Batrachia</taxon>
        <taxon>Anura</taxon>
        <taxon>Neobatrachia</taxon>
        <taxon>Ranoidea</taxon>
        <taxon>Ranidae</taxon>
        <taxon>Staurois</taxon>
    </lineage>
</organism>
<evidence type="ECO:0000313" key="1">
    <source>
        <dbReference type="EMBL" id="CAI9554207.1"/>
    </source>
</evidence>
<dbReference type="EMBL" id="CATNWA010007501">
    <property type="protein sequence ID" value="CAI9554207.1"/>
    <property type="molecule type" value="Genomic_DNA"/>
</dbReference>
<keyword evidence="2" id="KW-1185">Reference proteome</keyword>
<protein>
    <submittedName>
        <fullName evidence="1">Uncharacterized protein</fullName>
    </submittedName>
</protein>
<accession>A0ABN9C4J8</accession>